<keyword evidence="6" id="KW-0735">Signal-anchor</keyword>
<evidence type="ECO:0000256" key="8">
    <source>
        <dbReference type="ARBA" id="ARBA00023034"/>
    </source>
</evidence>
<evidence type="ECO:0000256" key="3">
    <source>
        <dbReference type="ARBA" id="ARBA00022676"/>
    </source>
</evidence>
<comment type="similarity">
    <text evidence="2">Belongs to the glycosyltransferase 34 family.</text>
</comment>
<reference evidence="15" key="1">
    <citation type="journal article" date="2024" name="IScience">
        <title>Strigolactones Initiate the Formation of Haustorium-like Structures in Castilleja.</title>
        <authorList>
            <person name="Buerger M."/>
            <person name="Peterson D."/>
            <person name="Chory J."/>
        </authorList>
    </citation>
    <scope>NUCLEOTIDE SEQUENCE [LARGE SCALE GENOMIC DNA]</scope>
</reference>
<comment type="catalytic activity">
    <reaction evidence="11">
        <text>Transfers an alpha-D-xylosyl residue from UDP-D-xylose to a glucose residue in xyloglucan, forming an alpha-(1-&gt;6)-D-xylosyl-D-glucose linkage.</text>
        <dbReference type="EC" id="2.4.2.39"/>
    </reaction>
</comment>
<dbReference type="AlphaFoldDB" id="A0ABD3DEI5"/>
<evidence type="ECO:0000256" key="7">
    <source>
        <dbReference type="ARBA" id="ARBA00022989"/>
    </source>
</evidence>
<proteinExistence type="inferred from homology"/>
<dbReference type="Pfam" id="PF05637">
    <property type="entry name" value="Glyco_transf_34"/>
    <property type="match status" value="1"/>
</dbReference>
<dbReference type="PANTHER" id="PTHR31311:SF44">
    <property type="entry name" value="GLYCOSYLTRANSFERASE 2-RELATED"/>
    <property type="match status" value="1"/>
</dbReference>
<evidence type="ECO:0000256" key="5">
    <source>
        <dbReference type="ARBA" id="ARBA00022692"/>
    </source>
</evidence>
<accession>A0ABD3DEI5</accession>
<dbReference type="GO" id="GO:0000139">
    <property type="term" value="C:Golgi membrane"/>
    <property type="evidence" value="ECO:0007669"/>
    <property type="project" value="UniProtKB-SubCell"/>
</dbReference>
<keyword evidence="8" id="KW-0333">Golgi apparatus</keyword>
<dbReference type="InterPro" id="IPR008630">
    <property type="entry name" value="Glyco_trans_34"/>
</dbReference>
<dbReference type="Proteomes" id="UP001632038">
    <property type="component" value="Unassembled WGS sequence"/>
</dbReference>
<gene>
    <name evidence="14" type="primary">XXT5_1</name>
    <name evidence="14" type="ORF">CASFOL_015516</name>
</gene>
<dbReference type="GO" id="GO:0033843">
    <property type="term" value="F:xyloglucan 6-xylosyltransferase activity"/>
    <property type="evidence" value="ECO:0007669"/>
    <property type="project" value="UniProtKB-EC"/>
</dbReference>
<evidence type="ECO:0000256" key="6">
    <source>
        <dbReference type="ARBA" id="ARBA00022968"/>
    </source>
</evidence>
<keyword evidence="9" id="KW-0472">Membrane</keyword>
<evidence type="ECO:0000313" key="15">
    <source>
        <dbReference type="Proteomes" id="UP001632038"/>
    </source>
</evidence>
<evidence type="ECO:0000313" key="14">
    <source>
        <dbReference type="EMBL" id="KAL3640548.1"/>
    </source>
</evidence>
<evidence type="ECO:0000256" key="11">
    <source>
        <dbReference type="ARBA" id="ARBA00051628"/>
    </source>
</evidence>
<protein>
    <recommendedName>
        <fullName evidence="12">xyloglucan 6-xylosyltransferase</fullName>
        <ecNumber evidence="12">2.4.2.39</ecNumber>
    </recommendedName>
</protein>
<dbReference type="EC" id="2.4.2.39" evidence="12"/>
<dbReference type="FunFam" id="3.90.550.10:FF:000032">
    <property type="entry name" value="xyloglucan 6-xylosyltransferase 2"/>
    <property type="match status" value="1"/>
</dbReference>
<evidence type="ECO:0000256" key="10">
    <source>
        <dbReference type="ARBA" id="ARBA00023180"/>
    </source>
</evidence>
<keyword evidence="4 14" id="KW-0808">Transferase</keyword>
<keyword evidence="3 14" id="KW-0328">Glycosyltransferase</keyword>
<organism evidence="14 15">
    <name type="scientific">Castilleja foliolosa</name>
    <dbReference type="NCBI Taxonomy" id="1961234"/>
    <lineage>
        <taxon>Eukaryota</taxon>
        <taxon>Viridiplantae</taxon>
        <taxon>Streptophyta</taxon>
        <taxon>Embryophyta</taxon>
        <taxon>Tracheophyta</taxon>
        <taxon>Spermatophyta</taxon>
        <taxon>Magnoliopsida</taxon>
        <taxon>eudicotyledons</taxon>
        <taxon>Gunneridae</taxon>
        <taxon>Pentapetalae</taxon>
        <taxon>asterids</taxon>
        <taxon>lamiids</taxon>
        <taxon>Lamiales</taxon>
        <taxon>Orobanchaceae</taxon>
        <taxon>Pedicularideae</taxon>
        <taxon>Castillejinae</taxon>
        <taxon>Castilleja</taxon>
    </lineage>
</organism>
<evidence type="ECO:0000256" key="12">
    <source>
        <dbReference type="ARBA" id="ARBA00066326"/>
    </source>
</evidence>
<evidence type="ECO:0000256" key="13">
    <source>
        <dbReference type="SAM" id="MobiDB-lite"/>
    </source>
</evidence>
<dbReference type="GO" id="GO:0010411">
    <property type="term" value="P:xyloglucan metabolic process"/>
    <property type="evidence" value="ECO:0007669"/>
    <property type="project" value="UniProtKB-ARBA"/>
</dbReference>
<evidence type="ECO:0000256" key="9">
    <source>
        <dbReference type="ARBA" id="ARBA00023136"/>
    </source>
</evidence>
<evidence type="ECO:0000256" key="2">
    <source>
        <dbReference type="ARBA" id="ARBA00005664"/>
    </source>
</evidence>
<keyword evidence="15" id="KW-1185">Reference proteome</keyword>
<keyword evidence="5" id="KW-0812">Transmembrane</keyword>
<keyword evidence="10" id="KW-0325">Glycoprotein</keyword>
<comment type="caution">
    <text evidence="14">The sequence shown here is derived from an EMBL/GenBank/DDBJ whole genome shotgun (WGS) entry which is preliminary data.</text>
</comment>
<name>A0ABD3DEI5_9LAMI</name>
<evidence type="ECO:0000256" key="4">
    <source>
        <dbReference type="ARBA" id="ARBA00022679"/>
    </source>
</evidence>
<comment type="subcellular location">
    <subcellularLocation>
        <location evidence="1">Golgi apparatus membrane</location>
        <topology evidence="1">Single-pass type II membrane protein</topology>
    </subcellularLocation>
</comment>
<feature type="compositionally biased region" description="Polar residues" evidence="13">
    <location>
        <begin position="1"/>
        <end position="22"/>
    </location>
</feature>
<dbReference type="EMBL" id="JAVIJP010000017">
    <property type="protein sequence ID" value="KAL3640548.1"/>
    <property type="molecule type" value="Genomic_DNA"/>
</dbReference>
<dbReference type="InterPro" id="IPR029044">
    <property type="entry name" value="Nucleotide-diphossugar_trans"/>
</dbReference>
<sequence length="456" mass="51778">MGSENTLSAQKRSSGPLPTSVSAANGAARGRAASIIPRGRQIQKTFNNIKITILCGFVTILVLRGTIGLNLVSSEAEAENQHLAEETNRILAEIRSDKDPTDPDDQPEQFLDVNATFALGPRISTWDEDRKVWLQKNPKFPNYINGKPRILLVTGSPPSPCDNAIGDHYLLKSVKNKIDYCRIHGIEIVYNMAHLDKELAGYWAKLPLLRRLMLSHPEVEWIWWMDSDALFTDMVFEIPSNKYTDYNMVIHGYPDLLFNQKSWIALNTGSFLLRNCQWSLDLLDIWAPMGPKGPIREEAGKILTANLKGRPAFEADDQSALIYLLISQKDKWMDKVFVENSFYLHGFWEGLVDHYEEMIEKYHPGLGDERWPFVTHFVGCKPCGSYGDYPVERCLKSMERAFNFADNQVLNLYGFRHRGLVSPNIKRIRNETDTPLVNVDQFDIRHAAGETSGSKS</sequence>
<dbReference type="PANTHER" id="PTHR31311">
    <property type="entry name" value="XYLOGLUCAN 6-XYLOSYLTRANSFERASE 5-RELATED-RELATED"/>
    <property type="match status" value="1"/>
</dbReference>
<keyword evidence="7" id="KW-1133">Transmembrane helix</keyword>
<feature type="region of interest" description="Disordered" evidence="13">
    <location>
        <begin position="1"/>
        <end position="25"/>
    </location>
</feature>
<evidence type="ECO:0000256" key="1">
    <source>
        <dbReference type="ARBA" id="ARBA00004323"/>
    </source>
</evidence>
<dbReference type="Gene3D" id="3.90.550.10">
    <property type="entry name" value="Spore Coat Polysaccharide Biosynthesis Protein SpsA, Chain A"/>
    <property type="match status" value="1"/>
</dbReference>